<keyword evidence="1" id="KW-0472">Membrane</keyword>
<protein>
    <recommendedName>
        <fullName evidence="4">Integral membrane protein</fullName>
    </recommendedName>
</protein>
<dbReference type="EMBL" id="BAABHM010000035">
    <property type="protein sequence ID" value="GAA4721643.1"/>
    <property type="molecule type" value="Genomic_DNA"/>
</dbReference>
<evidence type="ECO:0008006" key="4">
    <source>
        <dbReference type="Google" id="ProtNLM"/>
    </source>
</evidence>
<accession>A0ABP8Y6G7</accession>
<gene>
    <name evidence="2" type="ORF">GCM10023198_52400</name>
</gene>
<evidence type="ECO:0000313" key="3">
    <source>
        <dbReference type="Proteomes" id="UP001500843"/>
    </source>
</evidence>
<reference evidence="3" key="1">
    <citation type="journal article" date="2019" name="Int. J. Syst. Evol. Microbiol.">
        <title>The Global Catalogue of Microorganisms (GCM) 10K type strain sequencing project: providing services to taxonomists for standard genome sequencing and annotation.</title>
        <authorList>
            <consortium name="The Broad Institute Genomics Platform"/>
            <consortium name="The Broad Institute Genome Sequencing Center for Infectious Disease"/>
            <person name="Wu L."/>
            <person name="Ma J."/>
        </authorList>
    </citation>
    <scope>NUCLEOTIDE SEQUENCE [LARGE SCALE GENOMIC DNA]</scope>
    <source>
        <strain evidence="3">JCM 17975</strain>
    </source>
</reference>
<evidence type="ECO:0000256" key="1">
    <source>
        <dbReference type="SAM" id="Phobius"/>
    </source>
</evidence>
<comment type="caution">
    <text evidence="2">The sequence shown here is derived from an EMBL/GenBank/DDBJ whole genome shotgun (WGS) entry which is preliminary data.</text>
</comment>
<feature type="transmembrane region" description="Helical" evidence="1">
    <location>
        <begin position="70"/>
        <end position="88"/>
    </location>
</feature>
<keyword evidence="3" id="KW-1185">Reference proteome</keyword>
<keyword evidence="1" id="KW-0812">Transmembrane</keyword>
<dbReference type="RefSeq" id="WP_253869033.1">
    <property type="nucleotide sequence ID" value="NZ_BAABHM010000035.1"/>
</dbReference>
<feature type="transmembrane region" description="Helical" evidence="1">
    <location>
        <begin position="6"/>
        <end position="27"/>
    </location>
</feature>
<feature type="transmembrane region" description="Helical" evidence="1">
    <location>
        <begin position="100"/>
        <end position="116"/>
    </location>
</feature>
<sequence>MEFLYNVFVFLHFASWALVFGGSIASLRTKALYKGVSHGAMGAAAAGIIMVGIAEMAGPFGGGELDMAKIGVKLVVALAVAVLAVLAVRKGEDVSPGLKGSVLGLTLVNILVAVFWN</sequence>
<feature type="transmembrane region" description="Helical" evidence="1">
    <location>
        <begin position="39"/>
        <end position="58"/>
    </location>
</feature>
<organism evidence="2 3">
    <name type="scientific">Promicromonospora umidemergens</name>
    <dbReference type="NCBI Taxonomy" id="629679"/>
    <lineage>
        <taxon>Bacteria</taxon>
        <taxon>Bacillati</taxon>
        <taxon>Actinomycetota</taxon>
        <taxon>Actinomycetes</taxon>
        <taxon>Micrococcales</taxon>
        <taxon>Promicromonosporaceae</taxon>
        <taxon>Promicromonospora</taxon>
    </lineage>
</organism>
<proteinExistence type="predicted"/>
<evidence type="ECO:0000313" key="2">
    <source>
        <dbReference type="EMBL" id="GAA4721643.1"/>
    </source>
</evidence>
<dbReference type="Proteomes" id="UP001500843">
    <property type="component" value="Unassembled WGS sequence"/>
</dbReference>
<name>A0ABP8Y6G7_9MICO</name>
<keyword evidence="1" id="KW-1133">Transmembrane helix</keyword>